<feature type="domain" description="PilZ" evidence="1">
    <location>
        <begin position="4"/>
        <end position="100"/>
    </location>
</feature>
<reference evidence="2" key="2">
    <citation type="submission" date="2006-01" db="EMBL/GenBank/DDBJ databases">
        <authorList>
            <person name="Genoscope"/>
        </authorList>
    </citation>
    <scope>NUCLEOTIDE SEQUENCE</scope>
</reference>
<gene>
    <name evidence="3" type="ORF">KsCSTR_11660</name>
    <name evidence="4" type="ORF">KSMBR1_1210</name>
    <name evidence="2" type="ORF">kustd1354</name>
</gene>
<reference evidence="2" key="1">
    <citation type="journal article" date="2006" name="Nature">
        <title>Deciphering the evolution and metabolism of an anammox bacterium from a community genome.</title>
        <authorList>
            <person name="Strous M."/>
            <person name="Pelletier E."/>
            <person name="Mangenot S."/>
            <person name="Rattei T."/>
            <person name="Lehner A."/>
            <person name="Taylor M.W."/>
            <person name="Horn M."/>
            <person name="Daims H."/>
            <person name="Bartol-Mavel D."/>
            <person name="Wincker P."/>
            <person name="Barbe V."/>
            <person name="Fonknechten N."/>
            <person name="Vallenet D."/>
            <person name="Segurens B."/>
            <person name="Schenowitz-Truong C."/>
            <person name="Medigue C."/>
            <person name="Collingro A."/>
            <person name="Snel B."/>
            <person name="Dutilh B.E."/>
            <person name="OpDenCamp H.J.M."/>
            <person name="vanDerDrift C."/>
            <person name="Cirpus I."/>
            <person name="vanDePas-Schoonen K.T."/>
            <person name="Harhangi H.R."/>
            <person name="vanNiftrik L."/>
            <person name="Schmid M."/>
            <person name="Keltjens J."/>
            <person name="vanDeVossenberg J."/>
            <person name="Kartal B."/>
            <person name="Meier H."/>
            <person name="Frishman D."/>
            <person name="Huynen M.A."/>
            <person name="Mewes H."/>
            <person name="Weissenbach J."/>
            <person name="Jetten M.S.M."/>
            <person name="Wagner M."/>
            <person name="LePaslier D."/>
        </authorList>
    </citation>
    <scope>NUCLEOTIDE SEQUENCE</scope>
</reference>
<dbReference type="Gene3D" id="2.40.10.220">
    <property type="entry name" value="predicted glycosyltransferase like domains"/>
    <property type="match status" value="1"/>
</dbReference>
<dbReference type="EMBL" id="CT573072">
    <property type="protein sequence ID" value="CAJ72099.1"/>
    <property type="molecule type" value="Genomic_DNA"/>
</dbReference>
<dbReference type="EMBL" id="LT934425">
    <property type="protein sequence ID" value="SOH03712.1"/>
    <property type="molecule type" value="Genomic_DNA"/>
</dbReference>
<organism evidence="2">
    <name type="scientific">Kuenenia stuttgartiensis</name>
    <dbReference type="NCBI Taxonomy" id="174633"/>
    <lineage>
        <taxon>Bacteria</taxon>
        <taxon>Pseudomonadati</taxon>
        <taxon>Planctomycetota</taxon>
        <taxon>Candidatus Brocadiia</taxon>
        <taxon>Candidatus Brocadiales</taxon>
        <taxon>Candidatus Brocadiaceae</taxon>
        <taxon>Candidatus Kuenenia</taxon>
    </lineage>
</organism>
<keyword evidence="5" id="KW-1185">Reference proteome</keyword>
<name>Q1PYD1_KUEST</name>
<evidence type="ECO:0000313" key="3">
    <source>
        <dbReference type="EMBL" id="QII10545.1"/>
    </source>
</evidence>
<dbReference type="RefSeq" id="WP_099324492.1">
    <property type="nucleotide sequence ID" value="NZ_CP049055.1"/>
</dbReference>
<evidence type="ECO:0000313" key="6">
    <source>
        <dbReference type="Proteomes" id="UP000501926"/>
    </source>
</evidence>
<dbReference type="EMBL" id="CP049055">
    <property type="protein sequence ID" value="QII10545.1"/>
    <property type="molecule type" value="Genomic_DNA"/>
</dbReference>
<accession>Q1PYD1</accession>
<dbReference type="Pfam" id="PF07238">
    <property type="entry name" value="PilZ"/>
    <property type="match status" value="1"/>
</dbReference>
<dbReference type="GO" id="GO:0035438">
    <property type="term" value="F:cyclic-di-GMP binding"/>
    <property type="evidence" value="ECO:0007669"/>
    <property type="project" value="InterPro"/>
</dbReference>
<dbReference type="Proteomes" id="UP000221734">
    <property type="component" value="Chromosome Kuenenia_stuttgartiensis_MBR1"/>
</dbReference>
<dbReference type="InterPro" id="IPR027021">
    <property type="entry name" value="C-di-GMP_BP_PA4608"/>
</dbReference>
<proteinExistence type="predicted"/>
<dbReference type="AlphaFoldDB" id="Q1PYD1"/>
<evidence type="ECO:0000313" key="5">
    <source>
        <dbReference type="Proteomes" id="UP000221734"/>
    </source>
</evidence>
<dbReference type="PIRSF" id="PIRSF028141">
    <property type="entry name" value="C-di-GMP_BP_PA4608"/>
    <property type="match status" value="1"/>
</dbReference>
<reference evidence="4" key="3">
    <citation type="submission" date="2017-10" db="EMBL/GenBank/DDBJ databases">
        <authorList>
            <person name="Banno H."/>
            <person name="Chua N.-H."/>
        </authorList>
    </citation>
    <scope>NUCLEOTIDE SEQUENCE [LARGE SCALE GENOMIC DNA]</scope>
    <source>
        <strain evidence="4">Kuenenia_mbr1_ru-nijmegen</strain>
    </source>
</reference>
<dbReference type="KEGG" id="kst:KSMBR1_1210"/>
<evidence type="ECO:0000313" key="4">
    <source>
        <dbReference type="EMBL" id="SOH03712.1"/>
    </source>
</evidence>
<evidence type="ECO:0000259" key="1">
    <source>
        <dbReference type="Pfam" id="PF07238"/>
    </source>
</evidence>
<reference evidence="5" key="4">
    <citation type="submission" date="2017-10" db="EMBL/GenBank/DDBJ databases">
        <authorList>
            <person name="Frank J."/>
        </authorList>
    </citation>
    <scope>NUCLEOTIDE SEQUENCE [LARGE SCALE GENOMIC DNA]</scope>
</reference>
<sequence length="119" mass="13842">MDGKRHFSRINFVAHTQLKYQDKTYRGELLDISLKGALLQFKENIPLIKGEKCEIIIHLPSSNVNLNFEAKPVHIHSGHFGFKFVSEDIDTITHLRKMIELNIGDHEQVTNELAYWLKE</sequence>
<reference evidence="3 6" key="5">
    <citation type="submission" date="2020-02" db="EMBL/GenBank/DDBJ databases">
        <title>Newly sequenced genome of strain CSTR1 showed variability in Candidatus Kuenenia stuttgartiensis genomes.</title>
        <authorList>
            <person name="Ding C."/>
            <person name="Adrian L."/>
        </authorList>
    </citation>
    <scope>NUCLEOTIDE SEQUENCE [LARGE SCALE GENOMIC DNA]</scope>
    <source>
        <strain evidence="3 6">CSTR1</strain>
    </source>
</reference>
<evidence type="ECO:0000313" key="2">
    <source>
        <dbReference type="EMBL" id="CAJ72099.1"/>
    </source>
</evidence>
<dbReference type="Proteomes" id="UP000501926">
    <property type="component" value="Chromosome"/>
</dbReference>
<dbReference type="InterPro" id="IPR009875">
    <property type="entry name" value="PilZ_domain"/>
</dbReference>
<dbReference type="SUPFAM" id="SSF141371">
    <property type="entry name" value="PilZ domain-like"/>
    <property type="match status" value="1"/>
</dbReference>
<protein>
    <recommendedName>
        <fullName evidence="1">PilZ domain-containing protein</fullName>
    </recommendedName>
</protein>
<dbReference type="OrthoDB" id="370480at2"/>